<dbReference type="PANTHER" id="PTHR30589">
    <property type="entry name" value="PROLIPOPROTEIN DIACYLGLYCERYL TRANSFERASE"/>
    <property type="match status" value="1"/>
</dbReference>
<dbReference type="EMBL" id="CP066831">
    <property type="protein sequence ID" value="QQM46398.1"/>
    <property type="molecule type" value="Genomic_DNA"/>
</dbReference>
<feature type="transmembrane region" description="Helical" evidence="8">
    <location>
        <begin position="133"/>
        <end position="151"/>
    </location>
</feature>
<evidence type="ECO:0000256" key="2">
    <source>
        <dbReference type="ARBA" id="ARBA00022475"/>
    </source>
</evidence>
<feature type="region of interest" description="Disordered" evidence="7">
    <location>
        <begin position="1"/>
        <end position="21"/>
    </location>
</feature>
<evidence type="ECO:0000256" key="7">
    <source>
        <dbReference type="SAM" id="MobiDB-lite"/>
    </source>
</evidence>
<feature type="transmembrane region" description="Helical" evidence="8">
    <location>
        <begin position="74"/>
        <end position="91"/>
    </location>
</feature>
<gene>
    <name evidence="9" type="ORF">JEQ17_00135</name>
    <name evidence="10" type="ORF">JEQ17_47920</name>
</gene>
<keyword evidence="3 9" id="KW-0808">Transferase</keyword>
<dbReference type="PROSITE" id="PS01311">
    <property type="entry name" value="LGT"/>
    <property type="match status" value="1"/>
</dbReference>
<accession>A0A7T7L4M9</accession>
<evidence type="ECO:0000256" key="1">
    <source>
        <dbReference type="ARBA" id="ARBA00007150"/>
    </source>
</evidence>
<keyword evidence="4 8" id="KW-0812">Transmembrane</keyword>
<keyword evidence="2" id="KW-1003">Cell membrane</keyword>
<evidence type="ECO:0000313" key="9">
    <source>
        <dbReference type="EMBL" id="QQM46398.1"/>
    </source>
</evidence>
<evidence type="ECO:0000313" key="10">
    <source>
        <dbReference type="EMBL" id="QQM47322.1"/>
    </source>
</evidence>
<evidence type="ECO:0000256" key="8">
    <source>
        <dbReference type="SAM" id="Phobius"/>
    </source>
</evidence>
<dbReference type="GO" id="GO:0008961">
    <property type="term" value="F:phosphatidylglycerol-prolipoprotein diacylglyceryl transferase activity"/>
    <property type="evidence" value="ECO:0007669"/>
    <property type="project" value="InterPro"/>
</dbReference>
<feature type="transmembrane region" description="Helical" evidence="8">
    <location>
        <begin position="103"/>
        <end position="121"/>
    </location>
</feature>
<proteinExistence type="inferred from homology"/>
<keyword evidence="9" id="KW-0449">Lipoprotein</keyword>
<evidence type="ECO:0000256" key="3">
    <source>
        <dbReference type="ARBA" id="ARBA00022679"/>
    </source>
</evidence>
<keyword evidence="5 8" id="KW-1133">Transmembrane helix</keyword>
<dbReference type="GO" id="GO:0042158">
    <property type="term" value="P:lipoprotein biosynthetic process"/>
    <property type="evidence" value="ECO:0007669"/>
    <property type="project" value="InterPro"/>
</dbReference>
<sequence>MNGKALASGATQRAQNPETAVAPGSALGQAIGRWGNWFNQELYGRATTLPWGLEIDAEHRPGGMQDVATYHPTFLYESLWNLGVVALVIWADRRFRLDRGRTFALYAAAYTVGRFWIEYLRVDESHEVLGLRLNDWTSLLVFAAAVTFLAVTRRRPAADGAAADSGALPTREAVDSGRTGS</sequence>
<keyword evidence="6 8" id="KW-0472">Membrane</keyword>
<evidence type="ECO:0000256" key="6">
    <source>
        <dbReference type="ARBA" id="ARBA00023136"/>
    </source>
</evidence>
<dbReference type="KEGG" id="slf:JEQ17_00135"/>
<organism evidence="9 11">
    <name type="scientific">Streptomyces liliifuscus</name>
    <dbReference type="NCBI Taxonomy" id="2797636"/>
    <lineage>
        <taxon>Bacteria</taxon>
        <taxon>Bacillati</taxon>
        <taxon>Actinomycetota</taxon>
        <taxon>Actinomycetes</taxon>
        <taxon>Kitasatosporales</taxon>
        <taxon>Streptomycetaceae</taxon>
        <taxon>Streptomyces</taxon>
    </lineage>
</organism>
<comment type="similarity">
    <text evidence="1">Belongs to the Lgt family.</text>
</comment>
<feature type="region of interest" description="Disordered" evidence="7">
    <location>
        <begin position="161"/>
        <end position="181"/>
    </location>
</feature>
<name>A0A7T7L4M9_9ACTN</name>
<dbReference type="PANTHER" id="PTHR30589:SF0">
    <property type="entry name" value="PHOSPHATIDYLGLYCEROL--PROLIPOPROTEIN DIACYLGLYCERYL TRANSFERASE"/>
    <property type="match status" value="1"/>
</dbReference>
<dbReference type="AlphaFoldDB" id="A0A7T7L4M9"/>
<feature type="compositionally biased region" description="Polar residues" evidence="7">
    <location>
        <begin position="9"/>
        <end position="18"/>
    </location>
</feature>
<evidence type="ECO:0000256" key="5">
    <source>
        <dbReference type="ARBA" id="ARBA00022989"/>
    </source>
</evidence>
<reference evidence="9 11" key="1">
    <citation type="submission" date="2020-12" db="EMBL/GenBank/DDBJ databases">
        <title>A novel species.</title>
        <authorList>
            <person name="Li K."/>
        </authorList>
    </citation>
    <scope>NUCLEOTIDE SEQUENCE [LARGE SCALE GENOMIC DNA]</scope>
    <source>
        <strain evidence="9 11">ZYC-3</strain>
    </source>
</reference>
<dbReference type="EMBL" id="CP066831">
    <property type="protein sequence ID" value="QQM47322.1"/>
    <property type="molecule type" value="Genomic_DNA"/>
</dbReference>
<dbReference type="GO" id="GO:0005886">
    <property type="term" value="C:plasma membrane"/>
    <property type="evidence" value="ECO:0007669"/>
    <property type="project" value="InterPro"/>
</dbReference>
<dbReference type="Proteomes" id="UP000595636">
    <property type="component" value="Chromosome"/>
</dbReference>
<protein>
    <submittedName>
        <fullName evidence="9">Prolipoprotein diacylglyceryl transferase</fullName>
    </submittedName>
</protein>
<dbReference type="InterPro" id="IPR001640">
    <property type="entry name" value="Lgt"/>
</dbReference>
<evidence type="ECO:0000256" key="4">
    <source>
        <dbReference type="ARBA" id="ARBA00022692"/>
    </source>
</evidence>
<evidence type="ECO:0000313" key="11">
    <source>
        <dbReference type="Proteomes" id="UP000595636"/>
    </source>
</evidence>
<dbReference type="KEGG" id="slf:JEQ17_47920"/>
<keyword evidence="11" id="KW-1185">Reference proteome</keyword>
<dbReference type="Pfam" id="PF01790">
    <property type="entry name" value="LGT"/>
    <property type="match status" value="1"/>
</dbReference>